<proteinExistence type="predicted"/>
<evidence type="ECO:0000313" key="1">
    <source>
        <dbReference type="EMBL" id="JAD18811.1"/>
    </source>
</evidence>
<sequence length="52" mass="6074">MRSCHGPIVARTGGSDCRSNLLLPTFRSLPCRSRCRDLLRPSFRSLRCRRRR</sequence>
<dbReference type="AlphaFoldDB" id="A0A0A8XY52"/>
<organism evidence="1">
    <name type="scientific">Arundo donax</name>
    <name type="common">Giant reed</name>
    <name type="synonym">Donax arundinaceus</name>
    <dbReference type="NCBI Taxonomy" id="35708"/>
    <lineage>
        <taxon>Eukaryota</taxon>
        <taxon>Viridiplantae</taxon>
        <taxon>Streptophyta</taxon>
        <taxon>Embryophyta</taxon>
        <taxon>Tracheophyta</taxon>
        <taxon>Spermatophyta</taxon>
        <taxon>Magnoliopsida</taxon>
        <taxon>Liliopsida</taxon>
        <taxon>Poales</taxon>
        <taxon>Poaceae</taxon>
        <taxon>PACMAD clade</taxon>
        <taxon>Arundinoideae</taxon>
        <taxon>Arundineae</taxon>
        <taxon>Arundo</taxon>
    </lineage>
</organism>
<reference evidence="1" key="1">
    <citation type="submission" date="2014-09" db="EMBL/GenBank/DDBJ databases">
        <authorList>
            <person name="Magalhaes I.L.F."/>
            <person name="Oliveira U."/>
            <person name="Santos F.R."/>
            <person name="Vidigal T.H.D.A."/>
            <person name="Brescovit A.D."/>
            <person name="Santos A.J."/>
        </authorList>
    </citation>
    <scope>NUCLEOTIDE SEQUENCE</scope>
    <source>
        <tissue evidence="1">Shoot tissue taken approximately 20 cm above the soil surface</tissue>
    </source>
</reference>
<reference evidence="1" key="2">
    <citation type="journal article" date="2015" name="Data Brief">
        <title>Shoot transcriptome of the giant reed, Arundo donax.</title>
        <authorList>
            <person name="Barrero R.A."/>
            <person name="Guerrero F.D."/>
            <person name="Moolhuijzen P."/>
            <person name="Goolsby J.A."/>
            <person name="Tidwell J."/>
            <person name="Bellgard S.E."/>
            <person name="Bellgard M.I."/>
        </authorList>
    </citation>
    <scope>NUCLEOTIDE SEQUENCE</scope>
    <source>
        <tissue evidence="1">Shoot tissue taken approximately 20 cm above the soil surface</tissue>
    </source>
</reference>
<protein>
    <submittedName>
        <fullName evidence="1">Uncharacterized protein</fullName>
    </submittedName>
</protein>
<dbReference type="EMBL" id="GBRH01279084">
    <property type="protein sequence ID" value="JAD18811.1"/>
    <property type="molecule type" value="Transcribed_RNA"/>
</dbReference>
<accession>A0A0A8XY52</accession>
<name>A0A0A8XY52_ARUDO</name>